<feature type="transmembrane region" description="Helical" evidence="7">
    <location>
        <begin position="134"/>
        <end position="157"/>
    </location>
</feature>
<dbReference type="PROSITE" id="PS50928">
    <property type="entry name" value="ABC_TM1"/>
    <property type="match status" value="1"/>
</dbReference>
<keyword evidence="4 7" id="KW-0812">Transmembrane</keyword>
<dbReference type="EMBL" id="MBTG01000004">
    <property type="protein sequence ID" value="OPH60284.1"/>
    <property type="molecule type" value="Genomic_DNA"/>
</dbReference>
<organism evidence="9 10">
    <name type="scientific">Paenibacillus ferrarius</name>
    <dbReference type="NCBI Taxonomy" id="1469647"/>
    <lineage>
        <taxon>Bacteria</taxon>
        <taxon>Bacillati</taxon>
        <taxon>Bacillota</taxon>
        <taxon>Bacilli</taxon>
        <taxon>Bacillales</taxon>
        <taxon>Paenibacillaceae</taxon>
        <taxon>Paenibacillus</taxon>
    </lineage>
</organism>
<dbReference type="InterPro" id="IPR000515">
    <property type="entry name" value="MetI-like"/>
</dbReference>
<evidence type="ECO:0000256" key="6">
    <source>
        <dbReference type="ARBA" id="ARBA00023136"/>
    </source>
</evidence>
<dbReference type="STRING" id="1469647.BC351_17450"/>
<sequence>MKQTHAIVFIFILLLSLLFLFPFYVAILMSLKTSQETFLSFYGIPSALHVDNYVHAWNTSHYPRAIMNSLIITIGSVLLIVAVSALAGYSIARRKGWAYQLIFLLFLAGIMVPFQITALPLYKLGKLFHMINTHWGIILIYGGAGVQTGVFFYNGFIKAISREFEEAAKIDGCSVPGTFFRIIFPLLKPVTSTVIVLNVLYIWNDFLLPLLFLQKDKFRTIPLQQYYFFGQYSSDLNLAFAYAVMGMIPIVVFFLFMQKFIVKGITAGAIKG</sequence>
<evidence type="ECO:0000313" key="9">
    <source>
        <dbReference type="EMBL" id="OPH60284.1"/>
    </source>
</evidence>
<accession>A0A1V4HPZ6</accession>
<keyword evidence="10" id="KW-1185">Reference proteome</keyword>
<comment type="subcellular location">
    <subcellularLocation>
        <location evidence="1 7">Cell membrane</location>
        <topology evidence="1 7">Multi-pass membrane protein</topology>
    </subcellularLocation>
</comment>
<comment type="caution">
    <text evidence="9">The sequence shown here is derived from an EMBL/GenBank/DDBJ whole genome shotgun (WGS) entry which is preliminary data.</text>
</comment>
<evidence type="ECO:0000256" key="7">
    <source>
        <dbReference type="RuleBase" id="RU363032"/>
    </source>
</evidence>
<dbReference type="PANTHER" id="PTHR43744">
    <property type="entry name" value="ABC TRANSPORTER PERMEASE PROTEIN MG189-RELATED-RELATED"/>
    <property type="match status" value="1"/>
</dbReference>
<dbReference type="Pfam" id="PF00528">
    <property type="entry name" value="BPD_transp_1"/>
    <property type="match status" value="1"/>
</dbReference>
<gene>
    <name evidence="9" type="ORF">BC351_17450</name>
</gene>
<keyword evidence="5 7" id="KW-1133">Transmembrane helix</keyword>
<evidence type="ECO:0000256" key="2">
    <source>
        <dbReference type="ARBA" id="ARBA00022448"/>
    </source>
</evidence>
<dbReference type="InterPro" id="IPR035906">
    <property type="entry name" value="MetI-like_sf"/>
</dbReference>
<evidence type="ECO:0000256" key="5">
    <source>
        <dbReference type="ARBA" id="ARBA00022989"/>
    </source>
</evidence>
<feature type="transmembrane region" description="Helical" evidence="7">
    <location>
        <begin position="7"/>
        <end position="31"/>
    </location>
</feature>
<proteinExistence type="inferred from homology"/>
<evidence type="ECO:0000256" key="3">
    <source>
        <dbReference type="ARBA" id="ARBA00022475"/>
    </source>
</evidence>
<keyword evidence="6 7" id="KW-0472">Membrane</keyword>
<dbReference type="RefSeq" id="WP_244208895.1">
    <property type="nucleotide sequence ID" value="NZ_MBTG01000004.1"/>
</dbReference>
<dbReference type="Gene3D" id="1.10.3720.10">
    <property type="entry name" value="MetI-like"/>
    <property type="match status" value="1"/>
</dbReference>
<dbReference type="CDD" id="cd06261">
    <property type="entry name" value="TM_PBP2"/>
    <property type="match status" value="1"/>
</dbReference>
<protein>
    <submittedName>
        <fullName evidence="9">Sugar ABC transporter permease</fullName>
    </submittedName>
</protein>
<comment type="similarity">
    <text evidence="7">Belongs to the binding-protein-dependent transport system permease family.</text>
</comment>
<dbReference type="Proteomes" id="UP000190626">
    <property type="component" value="Unassembled WGS sequence"/>
</dbReference>
<dbReference type="SUPFAM" id="SSF161098">
    <property type="entry name" value="MetI-like"/>
    <property type="match status" value="1"/>
</dbReference>
<dbReference type="GO" id="GO:0055085">
    <property type="term" value="P:transmembrane transport"/>
    <property type="evidence" value="ECO:0007669"/>
    <property type="project" value="InterPro"/>
</dbReference>
<dbReference type="GO" id="GO:0005886">
    <property type="term" value="C:plasma membrane"/>
    <property type="evidence" value="ECO:0007669"/>
    <property type="project" value="UniProtKB-SubCell"/>
</dbReference>
<evidence type="ECO:0000313" key="10">
    <source>
        <dbReference type="Proteomes" id="UP000190626"/>
    </source>
</evidence>
<keyword evidence="2 7" id="KW-0813">Transport</keyword>
<evidence type="ECO:0000256" key="4">
    <source>
        <dbReference type="ARBA" id="ARBA00022692"/>
    </source>
</evidence>
<feature type="transmembrane region" description="Helical" evidence="7">
    <location>
        <begin position="101"/>
        <end position="122"/>
    </location>
</feature>
<evidence type="ECO:0000259" key="8">
    <source>
        <dbReference type="PROSITE" id="PS50928"/>
    </source>
</evidence>
<dbReference type="AlphaFoldDB" id="A0A1V4HPZ6"/>
<feature type="transmembrane region" description="Helical" evidence="7">
    <location>
        <begin position="65"/>
        <end position="89"/>
    </location>
</feature>
<evidence type="ECO:0000256" key="1">
    <source>
        <dbReference type="ARBA" id="ARBA00004651"/>
    </source>
</evidence>
<dbReference type="PANTHER" id="PTHR43744:SF8">
    <property type="entry name" value="SN-GLYCEROL-3-PHOSPHATE TRANSPORT SYSTEM PERMEASE PROTEIN UGPE"/>
    <property type="match status" value="1"/>
</dbReference>
<reference evidence="10" key="1">
    <citation type="submission" date="2016-07" db="EMBL/GenBank/DDBJ databases">
        <authorList>
            <person name="Florea S."/>
            <person name="Webb J.S."/>
            <person name="Jaromczyk J."/>
            <person name="Schardl C.L."/>
        </authorList>
    </citation>
    <scope>NUCLEOTIDE SEQUENCE [LARGE SCALE GENOMIC DNA]</scope>
    <source>
        <strain evidence="10">CY1</strain>
    </source>
</reference>
<feature type="transmembrane region" description="Helical" evidence="7">
    <location>
        <begin position="178"/>
        <end position="203"/>
    </location>
</feature>
<keyword evidence="3" id="KW-1003">Cell membrane</keyword>
<feature type="domain" description="ABC transmembrane type-1" evidence="8">
    <location>
        <begin position="66"/>
        <end position="257"/>
    </location>
</feature>
<name>A0A1V4HPZ6_9BACL</name>
<feature type="transmembrane region" description="Helical" evidence="7">
    <location>
        <begin position="236"/>
        <end position="256"/>
    </location>
</feature>